<gene>
    <name evidence="1" type="ORF">JHL16_00425</name>
</gene>
<comment type="caution">
    <text evidence="1">The sequence shown here is derived from an EMBL/GenBank/DDBJ whole genome shotgun (WGS) entry which is preliminary data.</text>
</comment>
<reference evidence="1" key="1">
    <citation type="submission" date="2021-01" db="EMBL/GenBank/DDBJ databases">
        <authorList>
            <person name="Sun Q."/>
        </authorList>
    </citation>
    <scope>NUCLEOTIDE SEQUENCE</scope>
    <source>
        <strain evidence="1">YIM B02566</strain>
    </source>
</reference>
<dbReference type="EMBL" id="JAENHL010000003">
    <property type="protein sequence ID" value="MBK1864802.1"/>
    <property type="molecule type" value="Genomic_DNA"/>
</dbReference>
<accession>A0ACC5QWS6</accession>
<organism evidence="1 2">
    <name type="scientific">Taklimakanibacter albus</name>
    <dbReference type="NCBI Taxonomy" id="2800327"/>
    <lineage>
        <taxon>Bacteria</taxon>
        <taxon>Pseudomonadati</taxon>
        <taxon>Pseudomonadota</taxon>
        <taxon>Alphaproteobacteria</taxon>
        <taxon>Hyphomicrobiales</taxon>
        <taxon>Aestuariivirgaceae</taxon>
        <taxon>Taklimakanibacter</taxon>
    </lineage>
</organism>
<proteinExistence type="predicted"/>
<evidence type="ECO:0000313" key="1">
    <source>
        <dbReference type="EMBL" id="MBK1864802.1"/>
    </source>
</evidence>
<protein>
    <submittedName>
        <fullName evidence="1">LysR family transcriptional regulator</fullName>
    </submittedName>
</protein>
<sequence length="305" mass="33457">MLLDNLALFLRIVEKGGLAAAGREIGLSPATVSERLAALERRYGATLLKRTTRAISLTDEGRLLVEGARRLLAEAEDLDSLVKHGAERISGPIRLSAPEDLGRRRIVPVIDAFLAEHPAVTVDLNLTDGYVDLVGQGLDFAIRHGVLADSSLRSIPLGENRRIVCAAPGYLVRHGAPRHPRDLAQHDCILMRFGQNIDRRWPFLIAGRLERVSVQGRRIANDGGLVRQWCKQGHGIALKSIRDIDEDLATGALVELLQEYAAGSTALQIVFPPSRVQPRRVRMLIECIDTALADRLPLDGHSVMP</sequence>
<name>A0ACC5QWS6_9HYPH</name>
<dbReference type="Proteomes" id="UP000616151">
    <property type="component" value="Unassembled WGS sequence"/>
</dbReference>
<evidence type="ECO:0000313" key="2">
    <source>
        <dbReference type="Proteomes" id="UP000616151"/>
    </source>
</evidence>
<keyword evidence="2" id="KW-1185">Reference proteome</keyword>